<keyword evidence="2" id="KW-1185">Reference proteome</keyword>
<accession>A0ACB8TGW2</accession>
<evidence type="ECO:0000313" key="2">
    <source>
        <dbReference type="Proteomes" id="UP000814140"/>
    </source>
</evidence>
<name>A0ACB8TGW2_9AGAM</name>
<evidence type="ECO:0000313" key="1">
    <source>
        <dbReference type="EMBL" id="KAI0067644.1"/>
    </source>
</evidence>
<reference evidence="1" key="1">
    <citation type="submission" date="2021-03" db="EMBL/GenBank/DDBJ databases">
        <authorList>
            <consortium name="DOE Joint Genome Institute"/>
            <person name="Ahrendt S."/>
            <person name="Looney B.P."/>
            <person name="Miyauchi S."/>
            <person name="Morin E."/>
            <person name="Drula E."/>
            <person name="Courty P.E."/>
            <person name="Chicoki N."/>
            <person name="Fauchery L."/>
            <person name="Kohler A."/>
            <person name="Kuo A."/>
            <person name="Labutti K."/>
            <person name="Pangilinan J."/>
            <person name="Lipzen A."/>
            <person name="Riley R."/>
            <person name="Andreopoulos W."/>
            <person name="He G."/>
            <person name="Johnson J."/>
            <person name="Barry K.W."/>
            <person name="Grigoriev I.V."/>
            <person name="Nagy L."/>
            <person name="Hibbett D."/>
            <person name="Henrissat B."/>
            <person name="Matheny P.B."/>
            <person name="Labbe J."/>
            <person name="Martin F."/>
        </authorList>
    </citation>
    <scope>NUCLEOTIDE SEQUENCE</scope>
    <source>
        <strain evidence="1">HHB10654</strain>
    </source>
</reference>
<dbReference type="EMBL" id="MU277189">
    <property type="protein sequence ID" value="KAI0067644.1"/>
    <property type="molecule type" value="Genomic_DNA"/>
</dbReference>
<proteinExistence type="predicted"/>
<dbReference type="Proteomes" id="UP000814140">
    <property type="component" value="Unassembled WGS sequence"/>
</dbReference>
<gene>
    <name evidence="1" type="ORF">BV25DRAFT_843603</name>
</gene>
<organism evidence="1 2">
    <name type="scientific">Artomyces pyxidatus</name>
    <dbReference type="NCBI Taxonomy" id="48021"/>
    <lineage>
        <taxon>Eukaryota</taxon>
        <taxon>Fungi</taxon>
        <taxon>Dikarya</taxon>
        <taxon>Basidiomycota</taxon>
        <taxon>Agaricomycotina</taxon>
        <taxon>Agaricomycetes</taxon>
        <taxon>Russulales</taxon>
        <taxon>Auriscalpiaceae</taxon>
        <taxon>Artomyces</taxon>
    </lineage>
</organism>
<protein>
    <submittedName>
        <fullName evidence="1">Uncharacterized protein</fullName>
    </submittedName>
</protein>
<reference evidence="1" key="2">
    <citation type="journal article" date="2022" name="New Phytol.">
        <title>Evolutionary transition to the ectomycorrhizal habit in the genomes of a hyperdiverse lineage of mushroom-forming fungi.</title>
        <authorList>
            <person name="Looney B."/>
            <person name="Miyauchi S."/>
            <person name="Morin E."/>
            <person name="Drula E."/>
            <person name="Courty P.E."/>
            <person name="Kohler A."/>
            <person name="Kuo A."/>
            <person name="LaButti K."/>
            <person name="Pangilinan J."/>
            <person name="Lipzen A."/>
            <person name="Riley R."/>
            <person name="Andreopoulos W."/>
            <person name="He G."/>
            <person name="Johnson J."/>
            <person name="Nolan M."/>
            <person name="Tritt A."/>
            <person name="Barry K.W."/>
            <person name="Grigoriev I.V."/>
            <person name="Nagy L.G."/>
            <person name="Hibbett D."/>
            <person name="Henrissat B."/>
            <person name="Matheny P.B."/>
            <person name="Labbe J."/>
            <person name="Martin F.M."/>
        </authorList>
    </citation>
    <scope>NUCLEOTIDE SEQUENCE</scope>
    <source>
        <strain evidence="1">HHB10654</strain>
    </source>
</reference>
<comment type="caution">
    <text evidence="1">The sequence shown here is derived from an EMBL/GenBank/DDBJ whole genome shotgun (WGS) entry which is preliminary data.</text>
</comment>
<sequence>MPDREVAAAAADSEHVDGLHRDHDRDPPRTTQLLTPCLASRVPRCLAVEEMILETMSDRVASTSAVDAQIADLTRQIHSLKMTRNSMASISFLPDELIFRIILEYALAMDIYSTKWGRILFVCRRWHNIAVHHAQLWSFFSSGIINRPEWRERSGTHPLSLKFEYPRSDGLEAFISLHDHASRVRSIKMILSTKGFRETFYVLQDEETGFRLPMLECLHLRVCGERTEKAILPPFILKDGLPLLRSVRLTDVDFMGLWHLLSNLTDLELGQLEYPLPVPSLDELFAVLQRSPHLRRLKLDNYLPSDPFSLEKFRHDYGHGFPSSRLALPELEHLELGAPVASLNALLRSLDLPSSTSINLSAKGWYDHTEVSILLVPVRLHLRKSGAPILRSLAIESRALFIKCYTTPTCEAFFLDHEAAHFTFRSYNTRQRAIRTMASRVLDALPLSDLEHLNLLTICDDEITRCTWRTVFRHVPHLESILIGVNDGLMLVLESLLDAIRADARGLSGKKRRRASQGLSPSHWPSRLRLIASHDGKLHGPVETEQVALYVALERLLADYKAIDTPSKPGDVAWQMIEIDLLDRGFDMAYTYADRLFAVVQRLSLEGQNWERLGESPSDISSHSDSDVAEGPSAPQ</sequence>